<dbReference type="CDD" id="cd06225">
    <property type="entry name" value="HAMP"/>
    <property type="match status" value="1"/>
</dbReference>
<evidence type="ECO:0000256" key="2">
    <source>
        <dbReference type="ARBA" id="ARBA00022475"/>
    </source>
</evidence>
<accession>A0A2W1L6E7</accession>
<dbReference type="InterPro" id="IPR036890">
    <property type="entry name" value="HATPase_C_sf"/>
</dbReference>
<keyword evidence="9 12" id="KW-1133">Transmembrane helix</keyword>
<name>A0A2W1L6E7_9BACL</name>
<dbReference type="Pfam" id="PF06580">
    <property type="entry name" value="His_kinase"/>
    <property type="match status" value="1"/>
</dbReference>
<dbReference type="Pfam" id="PF02518">
    <property type="entry name" value="HATPase_c"/>
    <property type="match status" value="1"/>
</dbReference>
<dbReference type="Pfam" id="PF00672">
    <property type="entry name" value="HAMP"/>
    <property type="match status" value="1"/>
</dbReference>
<keyword evidence="10" id="KW-0902">Two-component regulatory system</keyword>
<evidence type="ECO:0000256" key="3">
    <source>
        <dbReference type="ARBA" id="ARBA00022553"/>
    </source>
</evidence>
<dbReference type="SMART" id="SM00304">
    <property type="entry name" value="HAMP"/>
    <property type="match status" value="1"/>
</dbReference>
<keyword evidence="6" id="KW-0547">Nucleotide-binding</keyword>
<keyword evidence="4" id="KW-0808">Transferase</keyword>
<dbReference type="PANTHER" id="PTHR34220:SF11">
    <property type="entry name" value="SENSOR PROTEIN KINASE HPTS"/>
    <property type="match status" value="1"/>
</dbReference>
<evidence type="ECO:0000256" key="6">
    <source>
        <dbReference type="ARBA" id="ARBA00022741"/>
    </source>
</evidence>
<dbReference type="SUPFAM" id="SSF158472">
    <property type="entry name" value="HAMP domain-like"/>
    <property type="match status" value="1"/>
</dbReference>
<keyword evidence="15" id="KW-1185">Reference proteome</keyword>
<evidence type="ECO:0000259" key="13">
    <source>
        <dbReference type="PROSITE" id="PS50885"/>
    </source>
</evidence>
<evidence type="ECO:0000256" key="7">
    <source>
        <dbReference type="ARBA" id="ARBA00022777"/>
    </source>
</evidence>
<sequence>MERAGFLMSLTQRTYDRKRFSFSTKLVLTLAAANLIIFSLAGFATYQVHLSLFNKEIGRQYSMTTEQVLARLDSRVNDMYRITDYITLNPAVELAISGQEPNASSYARMKLEEMLDDELRQVRLDAPEVMGIRIYDLKGNVINLGTMASSFHRLDPSFLNDAIYKLEGTGGEYVWMPIDKGSYGNPEEVNGILAGRLMRSIDLETYGIMLILFNSSLFESYLKDLRSQGDSNAYLFDPGGQLLYTMVEDAEAGQLPELNHSGSVIRSENGISYLYTKQRSDKVGFTMVSRVSLKQIQSRGWVILQVAVVSALASIVCSWIIITLVGKRLLRPLNSLVFGMKRVRDGAFHTRVDIKTRDELGFIGDSFNQMASQIETLIREVYQRELSEKEAELKAIQAQLNPHFLYNTLGMFFWKFYVLNDEPSARLVTSLSEMLQYTLEPAGRLTTLRDEVAQMQNYFNIQQARYQEALTTTIEIPEELLDCRVIRLLLQPIAENAFVHAFRNMRADRRLMIRGWRQQTSAAAPAYLMLEITDNGCGMEEAAVQQIYSQVRLGEGSRERIGTSSVMRRIALVHGEPYGMDIRSAVDQGTTVLLRLPYTTAEEGDAG</sequence>
<dbReference type="Gene3D" id="6.10.340.10">
    <property type="match status" value="1"/>
</dbReference>
<dbReference type="EMBL" id="QKRB01000043">
    <property type="protein sequence ID" value="PZD95758.1"/>
    <property type="molecule type" value="Genomic_DNA"/>
</dbReference>
<dbReference type="AlphaFoldDB" id="A0A2W1L6E7"/>
<proteinExistence type="predicted"/>
<gene>
    <name evidence="14" type="ORF">DNH61_09875</name>
</gene>
<evidence type="ECO:0000256" key="5">
    <source>
        <dbReference type="ARBA" id="ARBA00022692"/>
    </source>
</evidence>
<keyword evidence="8" id="KW-0067">ATP-binding</keyword>
<feature type="transmembrane region" description="Helical" evidence="12">
    <location>
        <begin position="26"/>
        <end position="46"/>
    </location>
</feature>
<dbReference type="InterPro" id="IPR003660">
    <property type="entry name" value="HAMP_dom"/>
</dbReference>
<dbReference type="SMART" id="SM00387">
    <property type="entry name" value="HATPase_c"/>
    <property type="match status" value="1"/>
</dbReference>
<protein>
    <submittedName>
        <fullName evidence="14">Sensor histidine kinase</fullName>
    </submittedName>
</protein>
<comment type="caution">
    <text evidence="14">The sequence shown here is derived from an EMBL/GenBank/DDBJ whole genome shotgun (WGS) entry which is preliminary data.</text>
</comment>
<keyword evidence="5 12" id="KW-0812">Transmembrane</keyword>
<feature type="transmembrane region" description="Helical" evidence="12">
    <location>
        <begin position="301"/>
        <end position="325"/>
    </location>
</feature>
<keyword evidence="2" id="KW-1003">Cell membrane</keyword>
<dbReference type="Proteomes" id="UP000249522">
    <property type="component" value="Unassembled WGS sequence"/>
</dbReference>
<dbReference type="SUPFAM" id="SSF55874">
    <property type="entry name" value="ATPase domain of HSP90 chaperone/DNA topoisomerase II/histidine kinase"/>
    <property type="match status" value="1"/>
</dbReference>
<evidence type="ECO:0000256" key="1">
    <source>
        <dbReference type="ARBA" id="ARBA00004651"/>
    </source>
</evidence>
<dbReference type="GO" id="GO:0005524">
    <property type="term" value="F:ATP binding"/>
    <property type="evidence" value="ECO:0007669"/>
    <property type="project" value="UniProtKB-KW"/>
</dbReference>
<dbReference type="OrthoDB" id="9776552at2"/>
<evidence type="ECO:0000256" key="9">
    <source>
        <dbReference type="ARBA" id="ARBA00022989"/>
    </source>
</evidence>
<evidence type="ECO:0000256" key="8">
    <source>
        <dbReference type="ARBA" id="ARBA00022840"/>
    </source>
</evidence>
<comment type="subcellular location">
    <subcellularLocation>
        <location evidence="1">Cell membrane</location>
        <topology evidence="1">Multi-pass membrane protein</topology>
    </subcellularLocation>
</comment>
<evidence type="ECO:0000256" key="10">
    <source>
        <dbReference type="ARBA" id="ARBA00023012"/>
    </source>
</evidence>
<evidence type="ECO:0000256" key="11">
    <source>
        <dbReference type="ARBA" id="ARBA00023136"/>
    </source>
</evidence>
<keyword evidence="11 12" id="KW-0472">Membrane</keyword>
<dbReference type="PANTHER" id="PTHR34220">
    <property type="entry name" value="SENSOR HISTIDINE KINASE YPDA"/>
    <property type="match status" value="1"/>
</dbReference>
<feature type="domain" description="HAMP" evidence="13">
    <location>
        <begin position="327"/>
        <end position="379"/>
    </location>
</feature>
<dbReference type="InterPro" id="IPR050640">
    <property type="entry name" value="Bact_2-comp_sensor_kinase"/>
</dbReference>
<dbReference type="InterPro" id="IPR010559">
    <property type="entry name" value="Sig_transdc_His_kin_internal"/>
</dbReference>
<dbReference type="GO" id="GO:0000155">
    <property type="term" value="F:phosphorelay sensor kinase activity"/>
    <property type="evidence" value="ECO:0007669"/>
    <property type="project" value="InterPro"/>
</dbReference>
<organism evidence="14 15">
    <name type="scientific">Paenibacillus sambharensis</name>
    <dbReference type="NCBI Taxonomy" id="1803190"/>
    <lineage>
        <taxon>Bacteria</taxon>
        <taxon>Bacillati</taxon>
        <taxon>Bacillota</taxon>
        <taxon>Bacilli</taxon>
        <taxon>Bacillales</taxon>
        <taxon>Paenibacillaceae</taxon>
        <taxon>Paenibacillus</taxon>
    </lineage>
</organism>
<keyword evidence="7 14" id="KW-0418">Kinase</keyword>
<evidence type="ECO:0000313" key="15">
    <source>
        <dbReference type="Proteomes" id="UP000249522"/>
    </source>
</evidence>
<dbReference type="Gene3D" id="3.30.565.10">
    <property type="entry name" value="Histidine kinase-like ATPase, C-terminal domain"/>
    <property type="match status" value="1"/>
</dbReference>
<evidence type="ECO:0000256" key="12">
    <source>
        <dbReference type="SAM" id="Phobius"/>
    </source>
</evidence>
<reference evidence="14 15" key="1">
    <citation type="submission" date="2018-06" db="EMBL/GenBank/DDBJ databases">
        <title>Paenibacillus imtechensis sp. nov.</title>
        <authorList>
            <person name="Pinnaka A.K."/>
            <person name="Singh H."/>
            <person name="Kaur M."/>
        </authorList>
    </citation>
    <scope>NUCLEOTIDE SEQUENCE [LARGE SCALE GENOMIC DNA]</scope>
    <source>
        <strain evidence="14 15">SMB1</strain>
    </source>
</reference>
<dbReference type="PROSITE" id="PS50885">
    <property type="entry name" value="HAMP"/>
    <property type="match status" value="1"/>
</dbReference>
<dbReference type="GO" id="GO:0005886">
    <property type="term" value="C:plasma membrane"/>
    <property type="evidence" value="ECO:0007669"/>
    <property type="project" value="UniProtKB-SubCell"/>
</dbReference>
<evidence type="ECO:0000256" key="4">
    <source>
        <dbReference type="ARBA" id="ARBA00022679"/>
    </source>
</evidence>
<dbReference type="InterPro" id="IPR003594">
    <property type="entry name" value="HATPase_dom"/>
</dbReference>
<keyword evidence="3" id="KW-0597">Phosphoprotein</keyword>
<evidence type="ECO:0000313" key="14">
    <source>
        <dbReference type="EMBL" id="PZD95758.1"/>
    </source>
</evidence>